<dbReference type="NCBIfam" id="TIGR03238">
    <property type="entry name" value="dnd_assoc_3"/>
    <property type="match status" value="1"/>
</dbReference>
<reference evidence="2 3" key="1">
    <citation type="submission" date="2015-11" db="EMBL/GenBank/DDBJ databases">
        <title>Genome Sequence of Bacillus simplex strain VanAntwerpen2.</title>
        <authorList>
            <person name="Couger M.B."/>
        </authorList>
    </citation>
    <scope>NUCLEOTIDE SEQUENCE [LARGE SCALE GENOMIC DNA]</scope>
    <source>
        <strain evidence="2 3">VanAntwerpen02</strain>
    </source>
</reference>
<evidence type="ECO:0000313" key="2">
    <source>
        <dbReference type="EMBL" id="KWW21731.1"/>
    </source>
</evidence>
<dbReference type="RefSeq" id="WP_061140731.1">
    <property type="nucleotide sequence ID" value="NZ_LNNH01000010.1"/>
</dbReference>
<proteinExistence type="predicted"/>
<protein>
    <submittedName>
        <fullName evidence="2">DNA phosphorothioation-dependent restriction protein DptF</fullName>
    </submittedName>
</protein>
<feature type="domain" description="DUF4145" evidence="1">
    <location>
        <begin position="23"/>
        <end position="108"/>
    </location>
</feature>
<keyword evidence="3" id="KW-1185">Reference proteome</keyword>
<sequence>MQNNNFGFLEGKFPKLAEIGRQIEDVFYNDPQTVLIKGRIFSEELLKEIAKQHEELENISYLKLVERIQLLEKEEILTKDIARSFDTIRYLGNKGTHEFIDNDLENAFKMHKRLFEVSVWFMELYGDYSFVAQKYKYPQPKSDLDIFSELEEKTSSLEKKLELILTASKAAAATVETESEVPVNRESTPQPNLVYEKEISDQFEFTLEEGESYLLKELSKLKESSQEAIENSNQFSGFKEYLHVKRSIQDDLEQALNRSVSRNQAQLIFLCGSVGDGKSHLLAYLKNKYPDLVNQFMIHNDATESFDPQKSSLDTLAEILKPFSDEKIEGARDKLILAINLGVLNNFMESPYALENFKILSEFIKAANVFETSTITENKENDNFHLISFSDYQPFELTASGSVSEYYSTLLERLVNNTEENPFYRAYLRDKERIKGFFITNYELLMLPEIRKGIVDLLIQAIIKHKMIISTRSLLNFIHDIMVPANQEVDYINSDAVQKTEGLLPYLLFEGKDRSHLLSVISALDPIHKRTDVVDQILIELNNSLDIKDTFNKYIDLSSLGDWAKEIEGVGAFHDLTEASRHLYNKALIRLAYFLANEVKEVFVDSDYKEYLSYLYHFNIGDRNGLRRITNLLKESIFLWNGTPKNDYVYIDKSNENIQVAQSLMIKPYFGHLESGGDGVLNRFHLTIHLAFGDESRRNPFFMEIDYPLYEMLVKLSKGYRPNKKDKEDCIQYVEFIDKIMQHGNREKELLFVNLQSNKTFKLIYDDDYEEFTFRRD</sequence>
<accession>A0A109N1F9</accession>
<organism evidence="2 3">
    <name type="scientific">Peribacillus simplex</name>
    <dbReference type="NCBI Taxonomy" id="1478"/>
    <lineage>
        <taxon>Bacteria</taxon>
        <taxon>Bacillati</taxon>
        <taxon>Bacillota</taxon>
        <taxon>Bacilli</taxon>
        <taxon>Bacillales</taxon>
        <taxon>Bacillaceae</taxon>
        <taxon>Peribacillus</taxon>
    </lineage>
</organism>
<dbReference type="InterPro" id="IPR017647">
    <property type="entry name" value="Dnd_assoc_3"/>
</dbReference>
<dbReference type="Pfam" id="PF13643">
    <property type="entry name" value="DUF4145"/>
    <property type="match status" value="1"/>
</dbReference>
<dbReference type="AlphaFoldDB" id="A0A109N1F9"/>
<comment type="caution">
    <text evidence="2">The sequence shown here is derived from an EMBL/GenBank/DDBJ whole genome shotgun (WGS) entry which is preliminary data.</text>
</comment>
<evidence type="ECO:0000313" key="3">
    <source>
        <dbReference type="Proteomes" id="UP000064189"/>
    </source>
</evidence>
<name>A0A109N1F9_9BACI</name>
<dbReference type="InterPro" id="IPR025285">
    <property type="entry name" value="DUF4145"/>
</dbReference>
<gene>
    <name evidence="2" type="ORF">AS888_04265</name>
</gene>
<evidence type="ECO:0000259" key="1">
    <source>
        <dbReference type="Pfam" id="PF13643"/>
    </source>
</evidence>
<dbReference type="Proteomes" id="UP000064189">
    <property type="component" value="Unassembled WGS sequence"/>
</dbReference>
<dbReference type="EMBL" id="LNNH01000010">
    <property type="protein sequence ID" value="KWW21731.1"/>
    <property type="molecule type" value="Genomic_DNA"/>
</dbReference>